<evidence type="ECO:0000313" key="3">
    <source>
        <dbReference type="Proteomes" id="UP000236569"/>
    </source>
</evidence>
<feature type="region of interest" description="Disordered" evidence="1">
    <location>
        <begin position="1"/>
        <end position="20"/>
    </location>
</feature>
<evidence type="ECO:0000313" key="2">
    <source>
        <dbReference type="EMBL" id="GBF05497.1"/>
    </source>
</evidence>
<dbReference type="Proteomes" id="UP000236569">
    <property type="component" value="Unassembled WGS sequence"/>
</dbReference>
<sequence length="69" mass="8121">MTDFRPGRPLPTTDSETQERQLYHTQRASGAWATMIRDESGWQWRLLRGEEPDGYGRGGWRQLQTWLAK</sequence>
<accession>A0A2I9DSM2</accession>
<dbReference type="EMBL" id="BFAG01000005">
    <property type="protein sequence ID" value="GBF05497.1"/>
    <property type="molecule type" value="Genomic_DNA"/>
</dbReference>
<organism evidence="2 3">
    <name type="scientific">Deinococcus aerius</name>
    <dbReference type="NCBI Taxonomy" id="200253"/>
    <lineage>
        <taxon>Bacteria</taxon>
        <taxon>Thermotogati</taxon>
        <taxon>Deinococcota</taxon>
        <taxon>Deinococci</taxon>
        <taxon>Deinococcales</taxon>
        <taxon>Deinococcaceae</taxon>
        <taxon>Deinococcus</taxon>
    </lineage>
</organism>
<evidence type="ECO:0000256" key="1">
    <source>
        <dbReference type="SAM" id="MobiDB-lite"/>
    </source>
</evidence>
<protein>
    <submittedName>
        <fullName evidence="2">Uncharacterized protein</fullName>
    </submittedName>
</protein>
<dbReference type="AlphaFoldDB" id="A0A2I9DSM2"/>
<dbReference type="OrthoDB" id="72335at2"/>
<dbReference type="RefSeq" id="WP_103128944.1">
    <property type="nucleotide sequence ID" value="NZ_BFAG01000005.1"/>
</dbReference>
<gene>
    <name evidence="2" type="ORF">DAERI_050006</name>
</gene>
<reference evidence="3" key="1">
    <citation type="submission" date="2018-01" db="EMBL/GenBank/DDBJ databases">
        <title>Draft Genome Sequence of the Radioresistant Bacterium Deinococcus aerius TR0125, Isolated from the Higher Atmosphere above Japan.</title>
        <authorList>
            <person name="Satoh K."/>
            <person name="Arai H."/>
            <person name="Sanzen T."/>
            <person name="Kawaguchi Y."/>
            <person name="Hayashi H."/>
            <person name="Yokobori S."/>
            <person name="Yamagishi A."/>
            <person name="Oono Y."/>
            <person name="Narumi I."/>
        </authorList>
    </citation>
    <scope>NUCLEOTIDE SEQUENCE [LARGE SCALE GENOMIC DNA]</scope>
    <source>
        <strain evidence="3">TR0125</strain>
    </source>
</reference>
<comment type="caution">
    <text evidence="2">The sequence shown here is derived from an EMBL/GenBank/DDBJ whole genome shotgun (WGS) entry which is preliminary data.</text>
</comment>
<keyword evidence="3" id="KW-1185">Reference proteome</keyword>
<name>A0A2I9DSM2_9DEIO</name>
<proteinExistence type="predicted"/>